<accession>A0A6G0WEW0</accession>
<keyword evidence="3 6" id="KW-0863">Zinc-finger</keyword>
<dbReference type="GO" id="GO:0045893">
    <property type="term" value="P:positive regulation of DNA-templated transcription"/>
    <property type="evidence" value="ECO:0007669"/>
    <property type="project" value="TreeGrafter"/>
</dbReference>
<sequence>MCEIEGRRLCQNNSEHPRSLEEMEAMLKRLIQLPAYPLEAVEILETWKRAQKWTDEVTKALAMKIPFSRALALEADGEACGIPPSSILKRQLNGRIQDTKRWLARTRALFKFDSSSMSFSLQGALEKNDLEDEKLRLVCTCQQVFNDKVTFVRCCGCSGLFHPVCVGLDPHGSLRSSYLCRECCHLRRRTYPHNFPRSDAVYCVCRESTDSVPMICCDFCDEWYHAKCIGISPTVMSNLEAYRCPGCAFRQGMSHLTSKRPLRPSLKQMIGLITRGDALQIEVPELEDLKALVSLGNDLLAEIIDFERHFLHQCSLEPMLTTCRPIERNTGQSECSSAL</sequence>
<evidence type="ECO:0000259" key="7">
    <source>
        <dbReference type="PROSITE" id="PS50016"/>
    </source>
</evidence>
<dbReference type="EMBL" id="VJMJ01000254">
    <property type="protein sequence ID" value="KAF0724954.1"/>
    <property type="molecule type" value="Genomic_DNA"/>
</dbReference>
<dbReference type="GO" id="GO:0048188">
    <property type="term" value="C:Set1C/COMPASS complex"/>
    <property type="evidence" value="ECO:0007669"/>
    <property type="project" value="InterPro"/>
</dbReference>
<evidence type="ECO:0000256" key="5">
    <source>
        <dbReference type="ARBA" id="ARBA00023242"/>
    </source>
</evidence>
<comment type="caution">
    <text evidence="8">The sequence shown here is derived from an EMBL/GenBank/DDBJ whole genome shotgun (WGS) entry which is preliminary data.</text>
</comment>
<dbReference type="PANTHER" id="PTHR46174:SF1">
    <property type="entry name" value="CXXC-TYPE ZINC FINGER PROTEIN 1"/>
    <property type="match status" value="1"/>
</dbReference>
<name>A0A6G0WEW0_9STRA</name>
<dbReference type="GO" id="GO:0008270">
    <property type="term" value="F:zinc ion binding"/>
    <property type="evidence" value="ECO:0007669"/>
    <property type="project" value="UniProtKB-KW"/>
</dbReference>
<protein>
    <recommendedName>
        <fullName evidence="7">PHD-type domain-containing protein</fullName>
    </recommendedName>
</protein>
<dbReference type="PANTHER" id="PTHR46174">
    <property type="entry name" value="CXXC-TYPE ZINC FINGER PROTEIN 1"/>
    <property type="match status" value="1"/>
</dbReference>
<reference evidence="8 9" key="1">
    <citation type="submission" date="2019-07" db="EMBL/GenBank/DDBJ databases">
        <title>Genomics analysis of Aphanomyces spp. identifies a new class of oomycete effector associated with host adaptation.</title>
        <authorList>
            <person name="Gaulin E."/>
        </authorList>
    </citation>
    <scope>NUCLEOTIDE SEQUENCE [LARGE SCALE GENOMIC DNA]</scope>
    <source>
        <strain evidence="8 9">ATCC 201684</strain>
    </source>
</reference>
<dbReference type="InterPro" id="IPR001965">
    <property type="entry name" value="Znf_PHD"/>
</dbReference>
<keyword evidence="4" id="KW-0862">Zinc</keyword>
<dbReference type="InterPro" id="IPR013083">
    <property type="entry name" value="Znf_RING/FYVE/PHD"/>
</dbReference>
<evidence type="ECO:0000256" key="2">
    <source>
        <dbReference type="ARBA" id="ARBA00022723"/>
    </source>
</evidence>
<keyword evidence="2" id="KW-0479">Metal-binding</keyword>
<dbReference type="Pfam" id="PF00628">
    <property type="entry name" value="PHD"/>
    <property type="match status" value="1"/>
</dbReference>
<proteinExistence type="predicted"/>
<keyword evidence="5" id="KW-0539">Nucleus</keyword>
<evidence type="ECO:0000256" key="3">
    <source>
        <dbReference type="ARBA" id="ARBA00022771"/>
    </source>
</evidence>
<dbReference type="VEuPathDB" id="FungiDB:AeMF1_015352"/>
<organism evidence="8 9">
    <name type="scientific">Aphanomyces euteiches</name>
    <dbReference type="NCBI Taxonomy" id="100861"/>
    <lineage>
        <taxon>Eukaryota</taxon>
        <taxon>Sar</taxon>
        <taxon>Stramenopiles</taxon>
        <taxon>Oomycota</taxon>
        <taxon>Saprolegniomycetes</taxon>
        <taxon>Saprolegniales</taxon>
        <taxon>Verrucalvaceae</taxon>
        <taxon>Aphanomyces</taxon>
    </lineage>
</organism>
<comment type="subcellular location">
    <subcellularLocation>
        <location evidence="1">Nucleus</location>
    </subcellularLocation>
</comment>
<dbReference type="InterPro" id="IPR019787">
    <property type="entry name" value="Znf_PHD-finger"/>
</dbReference>
<dbReference type="PROSITE" id="PS50016">
    <property type="entry name" value="ZF_PHD_2"/>
    <property type="match status" value="1"/>
</dbReference>
<evidence type="ECO:0000256" key="1">
    <source>
        <dbReference type="ARBA" id="ARBA00004123"/>
    </source>
</evidence>
<evidence type="ECO:0000256" key="6">
    <source>
        <dbReference type="PROSITE-ProRule" id="PRU00146"/>
    </source>
</evidence>
<dbReference type="SUPFAM" id="SSF57903">
    <property type="entry name" value="FYVE/PHD zinc finger"/>
    <property type="match status" value="2"/>
</dbReference>
<dbReference type="Proteomes" id="UP000481153">
    <property type="component" value="Unassembled WGS sequence"/>
</dbReference>
<dbReference type="InterPro" id="IPR011011">
    <property type="entry name" value="Znf_FYVE_PHD"/>
</dbReference>
<evidence type="ECO:0000256" key="4">
    <source>
        <dbReference type="ARBA" id="ARBA00022833"/>
    </source>
</evidence>
<keyword evidence="9" id="KW-1185">Reference proteome</keyword>
<evidence type="ECO:0000313" key="8">
    <source>
        <dbReference type="EMBL" id="KAF0724954.1"/>
    </source>
</evidence>
<dbReference type="AlphaFoldDB" id="A0A6G0WEW0"/>
<gene>
    <name evidence="8" type="ORF">Ae201684_016514</name>
</gene>
<feature type="domain" description="PHD-type" evidence="7">
    <location>
        <begin position="200"/>
        <end position="250"/>
    </location>
</feature>
<dbReference type="InterPro" id="IPR037869">
    <property type="entry name" value="Spp1/CFP1"/>
</dbReference>
<dbReference type="Gene3D" id="3.30.40.10">
    <property type="entry name" value="Zinc/RING finger domain, C3HC4 (zinc finger)"/>
    <property type="match status" value="2"/>
</dbReference>
<dbReference type="SMART" id="SM00249">
    <property type="entry name" value="PHD"/>
    <property type="match status" value="2"/>
</dbReference>
<evidence type="ECO:0000313" key="9">
    <source>
        <dbReference type="Proteomes" id="UP000481153"/>
    </source>
</evidence>